<sequence>MGAQEKSPTANNSMQRVKVYRLNDDGKWDDQGTGHVTVDYLERSEELGMFVIDEEDNETLLLHRISSDDIYRKQEDTIISWRDPEYSTELALSFQETTGCSYIWDHICSAQRTMHFNTLNSDTYNTVSSELRELPAVDLSTLPLILKTVVDSGIADQMRVTELILHDQHFFQKLMDLFRVCEDLENIDGLHAIFKIVRGIILLNNPQIYEKIFGDELIMDIIGSLEYDPDVSLVQHYRSFLKEHVVFKEGIPIKEPTVLSKIHQTYKVGYLKDVILPRALDDATLANLNSIIHSNNATVVSLLKDDRTFIQELFARLRSSTTSAESKKNLVLFLHEFCSLSKSLQIVQHHRLFRDLVNEGIFEIIGDALENQDKKLVLIGTDILILFLNQDPNLLCSYVTQQEGIPLLGLLVKGMITDFGDDIHCQFLEILRSLLNSHTTGSQRDTVIDIFYEKHLDQLIDVITSSCPPNNIGQSGSTSVGTNGSADNKIPAKPEILLNICELLCFCVIHHPYRIKCNFLLNNMIDKILSLTRRREKYLVVAAVRFLRTLISRNDEHLTSHIVKSNLLKPIVEAFVFNGSRYNLLNSVVLELFHYIRTENLMVLLKYIVDSFWNQLVNFENLTVIHFLKVRYDQALENSGTKDSINVSDTRKRIDERALEKEEEDYFNEDSDEEDSASESMSHSASVQAQPGLSNGSAASYSSLRSKSGGLVDYDFDRDDEDYKPPLRKQSAISDEDEGIVESLRLKRKLGPKEEPELMKKQRICKNSKSKNSVFAALCSTLSQAVLPNKKTASTLHIVPSSPDSKNGSIEENRPDNGSTMCSDECTSSDEANHKYKESADPRNGSDSFHNDSVNRQLSGEDVSLIPPNTSPEMAVNRS</sequence>
<evidence type="ECO:0000256" key="3">
    <source>
        <dbReference type="SAM" id="MobiDB-lite"/>
    </source>
</evidence>
<dbReference type="InterPro" id="IPR011993">
    <property type="entry name" value="PH-like_dom_sf"/>
</dbReference>
<feature type="region of interest" description="Disordered" evidence="3">
    <location>
        <begin position="791"/>
        <end position="879"/>
    </location>
</feature>
<evidence type="ECO:0000313" key="6">
    <source>
        <dbReference type="EMBL" id="PSR92519.1"/>
    </source>
</evidence>
<feature type="compositionally biased region" description="Low complexity" evidence="3">
    <location>
        <begin position="678"/>
        <end position="713"/>
    </location>
</feature>
<evidence type="ECO:0000256" key="2">
    <source>
        <dbReference type="ARBA" id="ARBA00023242"/>
    </source>
</evidence>
<gene>
    <name evidence="6" type="ORF">CEY00_Acc27138</name>
</gene>
<dbReference type="Proteomes" id="UP000241394">
    <property type="component" value="Chromosome LG24"/>
</dbReference>
<dbReference type="Pfam" id="PF04802">
    <property type="entry name" value="PP4R3"/>
    <property type="match status" value="1"/>
</dbReference>
<dbReference type="EMBL" id="NKQK01000024">
    <property type="protein sequence ID" value="PSR92519.1"/>
    <property type="molecule type" value="Genomic_DNA"/>
</dbReference>
<dbReference type="Gramene" id="PSR92519">
    <property type="protein sequence ID" value="PSR92519"/>
    <property type="gene ID" value="CEY00_Acc27138"/>
</dbReference>
<dbReference type="OrthoDB" id="27483at2759"/>
<dbReference type="SUPFAM" id="SSF50729">
    <property type="entry name" value="PH domain-like"/>
    <property type="match status" value="1"/>
</dbReference>
<dbReference type="GO" id="GO:0005654">
    <property type="term" value="C:nucleoplasm"/>
    <property type="evidence" value="ECO:0007669"/>
    <property type="project" value="TreeGrafter"/>
</dbReference>
<evidence type="ECO:0000259" key="4">
    <source>
        <dbReference type="Pfam" id="PF04802"/>
    </source>
</evidence>
<feature type="compositionally biased region" description="Polar residues" evidence="3">
    <location>
        <begin position="845"/>
        <end position="858"/>
    </location>
</feature>
<dbReference type="GO" id="GO:0072542">
    <property type="term" value="F:protein phosphatase activator activity"/>
    <property type="evidence" value="ECO:0007669"/>
    <property type="project" value="TreeGrafter"/>
</dbReference>
<name>A0A2R6PJK6_ACTCC</name>
<dbReference type="OMA" id="PRLKANY"/>
<dbReference type="Pfam" id="PF22972">
    <property type="entry name" value="EVH1_PP4R3"/>
    <property type="match status" value="1"/>
</dbReference>
<dbReference type="InterPro" id="IPR016024">
    <property type="entry name" value="ARM-type_fold"/>
</dbReference>
<feature type="domain" description="PP4R3 EVH1-like" evidence="5">
    <location>
        <begin position="15"/>
        <end position="114"/>
    </location>
</feature>
<organism evidence="6 7">
    <name type="scientific">Actinidia chinensis var. chinensis</name>
    <name type="common">Chinese soft-hair kiwi</name>
    <dbReference type="NCBI Taxonomy" id="1590841"/>
    <lineage>
        <taxon>Eukaryota</taxon>
        <taxon>Viridiplantae</taxon>
        <taxon>Streptophyta</taxon>
        <taxon>Embryophyta</taxon>
        <taxon>Tracheophyta</taxon>
        <taxon>Spermatophyta</taxon>
        <taxon>Magnoliopsida</taxon>
        <taxon>eudicotyledons</taxon>
        <taxon>Gunneridae</taxon>
        <taxon>Pentapetalae</taxon>
        <taxon>asterids</taxon>
        <taxon>Ericales</taxon>
        <taxon>Actinidiaceae</taxon>
        <taxon>Actinidia</taxon>
    </lineage>
</organism>
<feature type="compositionally biased region" description="Polar residues" evidence="3">
    <location>
        <begin position="867"/>
        <end position="879"/>
    </location>
</feature>
<dbReference type="PANTHER" id="PTHR23318:SF0">
    <property type="entry name" value="SERINE_THREONINE-PROTEIN PHOSPHATASE 4 REGULATORY SUBUNIT 3"/>
    <property type="match status" value="1"/>
</dbReference>
<reference evidence="6 7" key="1">
    <citation type="submission" date="2017-07" db="EMBL/GenBank/DDBJ databases">
        <title>An improved, manually edited Actinidia chinensis var. chinensis (kiwifruit) genome highlights the challenges associated with draft genomes and gene prediction in plants.</title>
        <authorList>
            <person name="Pilkington S."/>
            <person name="Crowhurst R."/>
            <person name="Hilario E."/>
            <person name="Nardozza S."/>
            <person name="Fraser L."/>
            <person name="Peng Y."/>
            <person name="Gunaseelan K."/>
            <person name="Simpson R."/>
            <person name="Tahir J."/>
            <person name="Deroles S."/>
            <person name="Templeton K."/>
            <person name="Luo Z."/>
            <person name="Davy M."/>
            <person name="Cheng C."/>
            <person name="Mcneilage M."/>
            <person name="Scaglione D."/>
            <person name="Liu Y."/>
            <person name="Zhang Q."/>
            <person name="Datson P."/>
            <person name="De Silva N."/>
            <person name="Gardiner S."/>
            <person name="Bassett H."/>
            <person name="Chagne D."/>
            <person name="Mccallum J."/>
            <person name="Dzierzon H."/>
            <person name="Deng C."/>
            <person name="Wang Y.-Y."/>
            <person name="Barron N."/>
            <person name="Manako K."/>
            <person name="Bowen J."/>
            <person name="Foster T."/>
            <person name="Erridge Z."/>
            <person name="Tiffin H."/>
            <person name="Waite C."/>
            <person name="Davies K."/>
            <person name="Grierson E."/>
            <person name="Laing W."/>
            <person name="Kirk R."/>
            <person name="Chen X."/>
            <person name="Wood M."/>
            <person name="Montefiori M."/>
            <person name="Brummell D."/>
            <person name="Schwinn K."/>
            <person name="Catanach A."/>
            <person name="Fullerton C."/>
            <person name="Li D."/>
            <person name="Meiyalaghan S."/>
            <person name="Nieuwenhuizen N."/>
            <person name="Read N."/>
            <person name="Prakash R."/>
            <person name="Hunter D."/>
            <person name="Zhang H."/>
            <person name="Mckenzie M."/>
            <person name="Knabel M."/>
            <person name="Harris A."/>
            <person name="Allan A."/>
            <person name="Chen A."/>
            <person name="Janssen B."/>
            <person name="Plunkett B."/>
            <person name="Dwamena C."/>
            <person name="Voogd C."/>
            <person name="Leif D."/>
            <person name="Lafferty D."/>
            <person name="Souleyre E."/>
            <person name="Varkonyi-Gasic E."/>
            <person name="Gambi F."/>
            <person name="Hanley J."/>
            <person name="Yao J.-L."/>
            <person name="Cheung J."/>
            <person name="David K."/>
            <person name="Warren B."/>
            <person name="Marsh K."/>
            <person name="Snowden K."/>
            <person name="Lin-Wang K."/>
            <person name="Brian L."/>
            <person name="Martinez-Sanchez M."/>
            <person name="Wang M."/>
            <person name="Ileperuma N."/>
            <person name="Macnee N."/>
            <person name="Campin R."/>
            <person name="Mcatee P."/>
            <person name="Drummond R."/>
            <person name="Espley R."/>
            <person name="Ireland H."/>
            <person name="Wu R."/>
            <person name="Atkinson R."/>
            <person name="Karunairetnam S."/>
            <person name="Bulley S."/>
            <person name="Chunkath S."/>
            <person name="Hanley Z."/>
            <person name="Storey R."/>
            <person name="Thrimawithana A."/>
            <person name="Thomson S."/>
            <person name="David C."/>
            <person name="Testolin R."/>
        </authorList>
    </citation>
    <scope>NUCLEOTIDE SEQUENCE [LARGE SCALE GENOMIC DNA]</scope>
    <source>
        <strain evidence="7">cv. Red5</strain>
        <tissue evidence="6">Young leaf</tissue>
    </source>
</reference>
<feature type="compositionally biased region" description="Acidic residues" evidence="3">
    <location>
        <begin position="661"/>
        <end position="677"/>
    </location>
</feature>
<dbReference type="InterPro" id="IPR055236">
    <property type="entry name" value="EVH1_PP4R3"/>
</dbReference>
<dbReference type="InterPro" id="IPR051137">
    <property type="entry name" value="PP4R3-like"/>
</dbReference>
<evidence type="ECO:0000313" key="7">
    <source>
        <dbReference type="Proteomes" id="UP000241394"/>
    </source>
</evidence>
<dbReference type="STRING" id="1590841.A0A2R6PJK6"/>
<dbReference type="InterPro" id="IPR006887">
    <property type="entry name" value="P4R3-like_central_dom"/>
</dbReference>
<proteinExistence type="predicted"/>
<dbReference type="AlphaFoldDB" id="A0A2R6PJK6"/>
<dbReference type="InterPro" id="IPR011989">
    <property type="entry name" value="ARM-like"/>
</dbReference>
<reference evidence="7" key="2">
    <citation type="journal article" date="2018" name="BMC Genomics">
        <title>A manually annotated Actinidia chinensis var. chinensis (kiwifruit) genome highlights the challenges associated with draft genomes and gene prediction in plants.</title>
        <authorList>
            <person name="Pilkington S.M."/>
            <person name="Crowhurst R."/>
            <person name="Hilario E."/>
            <person name="Nardozza S."/>
            <person name="Fraser L."/>
            <person name="Peng Y."/>
            <person name="Gunaseelan K."/>
            <person name="Simpson R."/>
            <person name="Tahir J."/>
            <person name="Deroles S.C."/>
            <person name="Templeton K."/>
            <person name="Luo Z."/>
            <person name="Davy M."/>
            <person name="Cheng C."/>
            <person name="McNeilage M."/>
            <person name="Scaglione D."/>
            <person name="Liu Y."/>
            <person name="Zhang Q."/>
            <person name="Datson P."/>
            <person name="De Silva N."/>
            <person name="Gardiner S.E."/>
            <person name="Bassett H."/>
            <person name="Chagne D."/>
            <person name="McCallum J."/>
            <person name="Dzierzon H."/>
            <person name="Deng C."/>
            <person name="Wang Y.Y."/>
            <person name="Barron L."/>
            <person name="Manako K."/>
            <person name="Bowen J."/>
            <person name="Foster T.M."/>
            <person name="Erridge Z.A."/>
            <person name="Tiffin H."/>
            <person name="Waite C.N."/>
            <person name="Davies K.M."/>
            <person name="Grierson E.P."/>
            <person name="Laing W.A."/>
            <person name="Kirk R."/>
            <person name="Chen X."/>
            <person name="Wood M."/>
            <person name="Montefiori M."/>
            <person name="Brummell D.A."/>
            <person name="Schwinn K.E."/>
            <person name="Catanach A."/>
            <person name="Fullerton C."/>
            <person name="Li D."/>
            <person name="Meiyalaghan S."/>
            <person name="Nieuwenhuizen N."/>
            <person name="Read N."/>
            <person name="Prakash R."/>
            <person name="Hunter D."/>
            <person name="Zhang H."/>
            <person name="McKenzie M."/>
            <person name="Knabel M."/>
            <person name="Harris A."/>
            <person name="Allan A.C."/>
            <person name="Gleave A."/>
            <person name="Chen A."/>
            <person name="Janssen B.J."/>
            <person name="Plunkett B."/>
            <person name="Ampomah-Dwamena C."/>
            <person name="Voogd C."/>
            <person name="Leif D."/>
            <person name="Lafferty D."/>
            <person name="Souleyre E.J.F."/>
            <person name="Varkonyi-Gasic E."/>
            <person name="Gambi F."/>
            <person name="Hanley J."/>
            <person name="Yao J.L."/>
            <person name="Cheung J."/>
            <person name="David K.M."/>
            <person name="Warren B."/>
            <person name="Marsh K."/>
            <person name="Snowden K.C."/>
            <person name="Lin-Wang K."/>
            <person name="Brian L."/>
            <person name="Martinez-Sanchez M."/>
            <person name="Wang M."/>
            <person name="Ileperuma N."/>
            <person name="Macnee N."/>
            <person name="Campin R."/>
            <person name="McAtee P."/>
            <person name="Drummond R.S.M."/>
            <person name="Espley R.V."/>
            <person name="Ireland H.S."/>
            <person name="Wu R."/>
            <person name="Atkinson R.G."/>
            <person name="Karunairetnam S."/>
            <person name="Bulley S."/>
            <person name="Chunkath S."/>
            <person name="Hanley Z."/>
            <person name="Storey R."/>
            <person name="Thrimawithana A.H."/>
            <person name="Thomson S."/>
            <person name="David C."/>
            <person name="Testolin R."/>
            <person name="Huang H."/>
            <person name="Hellens R.P."/>
            <person name="Schaffer R.J."/>
        </authorList>
    </citation>
    <scope>NUCLEOTIDE SEQUENCE [LARGE SCALE GENOMIC DNA]</scope>
    <source>
        <strain evidence="7">cv. Red5</strain>
    </source>
</reference>
<dbReference type="Gene3D" id="1.25.10.10">
    <property type="entry name" value="Leucine-rich Repeat Variant"/>
    <property type="match status" value="1"/>
</dbReference>
<dbReference type="Gene3D" id="2.30.29.30">
    <property type="entry name" value="Pleckstrin-homology domain (PH domain)/Phosphotyrosine-binding domain (PTB)"/>
    <property type="match status" value="1"/>
</dbReference>
<protein>
    <submittedName>
        <fullName evidence="6">Serine/threonine-protein phosphatase 4 regulatory subunit like</fullName>
    </submittedName>
</protein>
<evidence type="ECO:0000256" key="1">
    <source>
        <dbReference type="ARBA" id="ARBA00004123"/>
    </source>
</evidence>
<dbReference type="GO" id="GO:0030289">
    <property type="term" value="C:protein phosphatase 4 complex"/>
    <property type="evidence" value="ECO:0007669"/>
    <property type="project" value="TreeGrafter"/>
</dbReference>
<accession>A0A2R6PJK6</accession>
<keyword evidence="2" id="KW-0539">Nucleus</keyword>
<feature type="compositionally biased region" description="Polar residues" evidence="3">
    <location>
        <begin position="816"/>
        <end position="830"/>
    </location>
</feature>
<feature type="region of interest" description="Disordered" evidence="3">
    <location>
        <begin position="658"/>
        <end position="738"/>
    </location>
</feature>
<feature type="compositionally biased region" description="Basic and acidic residues" evidence="3">
    <location>
        <begin position="831"/>
        <end position="841"/>
    </location>
</feature>
<dbReference type="FunCoup" id="A0A2R6PJK6">
    <property type="interactions" value="5344"/>
</dbReference>
<keyword evidence="7" id="KW-1185">Reference proteome</keyword>
<evidence type="ECO:0000259" key="5">
    <source>
        <dbReference type="Pfam" id="PF22972"/>
    </source>
</evidence>
<dbReference type="PANTHER" id="PTHR23318">
    <property type="entry name" value="ATP SYNTHASE GAMMA-RELATED"/>
    <property type="match status" value="1"/>
</dbReference>
<dbReference type="InParanoid" id="A0A2R6PJK6"/>
<comment type="caution">
    <text evidence="6">The sequence shown here is derived from an EMBL/GenBank/DDBJ whole genome shotgun (WGS) entry which is preliminary data.</text>
</comment>
<feature type="domain" description="Serine/threonine-protein phosphatase 4 regulatory subunit 3-like central" evidence="4">
    <location>
        <begin position="152"/>
        <end position="634"/>
    </location>
</feature>
<comment type="subcellular location">
    <subcellularLocation>
        <location evidence="1">Nucleus</location>
    </subcellularLocation>
</comment>
<dbReference type="SUPFAM" id="SSF48371">
    <property type="entry name" value="ARM repeat"/>
    <property type="match status" value="1"/>
</dbReference>